<feature type="repeat" description="ANK" evidence="7">
    <location>
        <begin position="63"/>
        <end position="95"/>
    </location>
</feature>
<dbReference type="PROSITE" id="PS50297">
    <property type="entry name" value="ANK_REP_REGION"/>
    <property type="match status" value="4"/>
</dbReference>
<keyword evidence="3" id="KW-0677">Repeat</keyword>
<organism evidence="11 12">
    <name type="scientific">Rehmannia glutinosa</name>
    <name type="common">Chinese foxglove</name>
    <dbReference type="NCBI Taxonomy" id="99300"/>
    <lineage>
        <taxon>Eukaryota</taxon>
        <taxon>Viridiplantae</taxon>
        <taxon>Streptophyta</taxon>
        <taxon>Embryophyta</taxon>
        <taxon>Tracheophyta</taxon>
        <taxon>Spermatophyta</taxon>
        <taxon>Magnoliopsida</taxon>
        <taxon>eudicotyledons</taxon>
        <taxon>Gunneridae</taxon>
        <taxon>Pentapetalae</taxon>
        <taxon>asterids</taxon>
        <taxon>lamiids</taxon>
        <taxon>Lamiales</taxon>
        <taxon>Orobanchaceae</taxon>
        <taxon>Rehmannieae</taxon>
        <taxon>Rehmannia</taxon>
    </lineage>
</organism>
<dbReference type="PROSITE" id="PS50088">
    <property type="entry name" value="ANK_REPEAT"/>
    <property type="match status" value="5"/>
</dbReference>
<feature type="transmembrane region" description="Helical" evidence="9">
    <location>
        <begin position="366"/>
        <end position="387"/>
    </location>
</feature>
<feature type="repeat" description="ANK" evidence="7">
    <location>
        <begin position="180"/>
        <end position="212"/>
    </location>
</feature>
<evidence type="ECO:0000256" key="3">
    <source>
        <dbReference type="ARBA" id="ARBA00022737"/>
    </source>
</evidence>
<dbReference type="InterPro" id="IPR036770">
    <property type="entry name" value="Ankyrin_rpt-contain_sf"/>
</dbReference>
<feature type="region of interest" description="Disordered" evidence="8">
    <location>
        <begin position="49"/>
        <end position="68"/>
    </location>
</feature>
<dbReference type="Pfam" id="PF12796">
    <property type="entry name" value="Ank_2"/>
    <property type="match status" value="2"/>
</dbReference>
<dbReference type="PANTHER" id="PTHR24186">
    <property type="entry name" value="PROTEIN PHOSPHATASE 1 REGULATORY SUBUNIT"/>
    <property type="match status" value="1"/>
</dbReference>
<feature type="repeat" description="ANK" evidence="7">
    <location>
        <begin position="248"/>
        <end position="281"/>
    </location>
</feature>
<sequence length="550" mass="60624">MEKQTSFRIPTIEKQQSFRIGLMEKQKSFRGLMEKQKSFRIAMERQLSFGGDKKKGKDSPGKRGDTPLHLAARAGNLGKVKEIIQKFDSINNGVKDLLVKQNQEGETPLYVAAENGHTLVVGEFLKHSDAETWSVPANNGYDPFHVAAKQGHLAAAQGHTDVVNLLLDTDSNLAKIARNNGKSVLHTAARMGHLEVVKSLLGKDPSIGFKTDRKGQTALHMAVKGQNVDIVKELIKPDRSLLCFGDNKGNTALHIATRKGRNQIVQCLISTEGIDVNSTNSTGETPLDIAEKFGTPELVSILKEVGAVHSKDYGKPQSAAKQLKQTVSDIKHDVQSQLQQTRQTGFKVRKIAKKVKKLHIEGLNNAINSATVVAVLIATVAFAAIFTVPGQYVEQKTDGFSLGEAHIANNAAFIIFFLFDSVALFISLAVVVVQTSVVVIEHKAKKQLMFVINKLMWSACLFISIAFISLTYIVVGAHEQWLAICATVIGSTIMMTTIGSMCFCVVRHRMEDSRMRNIRKRSTLSRSFSLSMPASDPEMYSERYKRMYAV</sequence>
<evidence type="ECO:0000256" key="1">
    <source>
        <dbReference type="ARBA" id="ARBA00004141"/>
    </source>
</evidence>
<feature type="transmembrane region" description="Helical" evidence="9">
    <location>
        <begin position="407"/>
        <end position="434"/>
    </location>
</feature>
<reference evidence="11 12" key="1">
    <citation type="journal article" date="2021" name="Comput. Struct. Biotechnol. J.">
        <title>De novo genome assembly of the potent medicinal plant Rehmannia glutinosa using nanopore technology.</title>
        <authorList>
            <person name="Ma L."/>
            <person name="Dong C."/>
            <person name="Song C."/>
            <person name="Wang X."/>
            <person name="Zheng X."/>
            <person name="Niu Y."/>
            <person name="Chen S."/>
            <person name="Feng W."/>
        </authorList>
    </citation>
    <scope>NUCLEOTIDE SEQUENCE [LARGE SCALE GENOMIC DNA]</scope>
    <source>
        <strain evidence="11">DH-2019</strain>
    </source>
</reference>
<dbReference type="SMART" id="SM00248">
    <property type="entry name" value="ANK"/>
    <property type="match status" value="7"/>
</dbReference>
<dbReference type="Pfam" id="PF00023">
    <property type="entry name" value="Ank"/>
    <property type="match status" value="2"/>
</dbReference>
<evidence type="ECO:0000256" key="7">
    <source>
        <dbReference type="PROSITE-ProRule" id="PRU00023"/>
    </source>
</evidence>
<evidence type="ECO:0000256" key="2">
    <source>
        <dbReference type="ARBA" id="ARBA00022692"/>
    </source>
</evidence>
<evidence type="ECO:0000256" key="5">
    <source>
        <dbReference type="ARBA" id="ARBA00023043"/>
    </source>
</evidence>
<evidence type="ECO:0000259" key="10">
    <source>
        <dbReference type="Pfam" id="PF13962"/>
    </source>
</evidence>
<evidence type="ECO:0000313" key="11">
    <source>
        <dbReference type="EMBL" id="KAK6130592.1"/>
    </source>
</evidence>
<feature type="transmembrane region" description="Helical" evidence="9">
    <location>
        <begin position="481"/>
        <end position="506"/>
    </location>
</feature>
<dbReference type="Gene3D" id="1.25.40.20">
    <property type="entry name" value="Ankyrin repeat-containing domain"/>
    <property type="match status" value="2"/>
</dbReference>
<feature type="transmembrane region" description="Helical" evidence="9">
    <location>
        <begin position="455"/>
        <end position="475"/>
    </location>
</feature>
<keyword evidence="5 7" id="KW-0040">ANK repeat</keyword>
<dbReference type="Proteomes" id="UP001318860">
    <property type="component" value="Unassembled WGS sequence"/>
</dbReference>
<keyword evidence="6 9" id="KW-0472">Membrane</keyword>
<comment type="caution">
    <text evidence="11">The sequence shown here is derived from an EMBL/GenBank/DDBJ whole genome shotgun (WGS) entry which is preliminary data.</text>
</comment>
<dbReference type="PANTHER" id="PTHR24186:SF8">
    <property type="entry name" value="ANKYRIN REPEAT FAMILY PROTEIN"/>
    <property type="match status" value="1"/>
</dbReference>
<keyword evidence="12" id="KW-1185">Reference proteome</keyword>
<keyword evidence="2 9" id="KW-0812">Transmembrane</keyword>
<proteinExistence type="predicted"/>
<protein>
    <recommendedName>
        <fullName evidence="10">PGG domain-containing protein</fullName>
    </recommendedName>
</protein>
<feature type="compositionally biased region" description="Basic and acidic residues" evidence="8">
    <location>
        <begin position="51"/>
        <end position="66"/>
    </location>
</feature>
<dbReference type="InterPro" id="IPR026961">
    <property type="entry name" value="PGG_dom"/>
</dbReference>
<evidence type="ECO:0000256" key="8">
    <source>
        <dbReference type="SAM" id="MobiDB-lite"/>
    </source>
</evidence>
<keyword evidence="4 9" id="KW-1133">Transmembrane helix</keyword>
<feature type="domain" description="PGG" evidence="10">
    <location>
        <begin position="361"/>
        <end position="474"/>
    </location>
</feature>
<name>A0ABR0V5U8_REHGL</name>
<comment type="subcellular location">
    <subcellularLocation>
        <location evidence="1">Membrane</location>
        <topology evidence="1">Multi-pass membrane protein</topology>
    </subcellularLocation>
</comment>
<feature type="repeat" description="ANK" evidence="7">
    <location>
        <begin position="139"/>
        <end position="178"/>
    </location>
</feature>
<dbReference type="InterPro" id="IPR002110">
    <property type="entry name" value="Ankyrin_rpt"/>
</dbReference>
<evidence type="ECO:0000256" key="4">
    <source>
        <dbReference type="ARBA" id="ARBA00022989"/>
    </source>
</evidence>
<accession>A0ABR0V5U8</accession>
<dbReference type="SUPFAM" id="SSF48403">
    <property type="entry name" value="Ankyrin repeat"/>
    <property type="match status" value="1"/>
</dbReference>
<gene>
    <name evidence="11" type="ORF">DH2020_035684</name>
</gene>
<feature type="repeat" description="ANK" evidence="7">
    <location>
        <begin position="214"/>
        <end position="236"/>
    </location>
</feature>
<dbReference type="EMBL" id="JABTTQ020001569">
    <property type="protein sequence ID" value="KAK6130592.1"/>
    <property type="molecule type" value="Genomic_DNA"/>
</dbReference>
<evidence type="ECO:0000256" key="9">
    <source>
        <dbReference type="SAM" id="Phobius"/>
    </source>
</evidence>
<dbReference type="Pfam" id="PF13962">
    <property type="entry name" value="PGG"/>
    <property type="match status" value="1"/>
</dbReference>
<evidence type="ECO:0000313" key="12">
    <source>
        <dbReference type="Proteomes" id="UP001318860"/>
    </source>
</evidence>
<evidence type="ECO:0000256" key="6">
    <source>
        <dbReference type="ARBA" id="ARBA00023136"/>
    </source>
</evidence>